<dbReference type="EMBL" id="JXTC01000578">
    <property type="protein sequence ID" value="PON45184.1"/>
    <property type="molecule type" value="Genomic_DNA"/>
</dbReference>
<accession>A0A2P5B8R2</accession>
<keyword evidence="1" id="KW-1133">Transmembrane helix</keyword>
<reference evidence="3" key="1">
    <citation type="submission" date="2016-06" db="EMBL/GenBank/DDBJ databases">
        <title>Parallel loss of symbiosis genes in relatives of nitrogen-fixing non-legume Parasponia.</title>
        <authorList>
            <person name="Van Velzen R."/>
            <person name="Holmer R."/>
            <person name="Bu F."/>
            <person name="Rutten L."/>
            <person name="Van Zeijl A."/>
            <person name="Liu W."/>
            <person name="Santuari L."/>
            <person name="Cao Q."/>
            <person name="Sharma T."/>
            <person name="Shen D."/>
            <person name="Roswanjaya Y."/>
            <person name="Wardhani T."/>
            <person name="Kalhor M.S."/>
            <person name="Jansen J."/>
            <person name="Van den Hoogen J."/>
            <person name="Gungor B."/>
            <person name="Hartog M."/>
            <person name="Hontelez J."/>
            <person name="Verver J."/>
            <person name="Yang W.-C."/>
            <person name="Schijlen E."/>
            <person name="Repin R."/>
            <person name="Schilthuizen M."/>
            <person name="Schranz E."/>
            <person name="Heidstra R."/>
            <person name="Miyata K."/>
            <person name="Fedorova E."/>
            <person name="Kohlen W."/>
            <person name="Bisseling T."/>
            <person name="Smit S."/>
            <person name="Geurts R."/>
        </authorList>
    </citation>
    <scope>NUCLEOTIDE SEQUENCE [LARGE SCALE GENOMIC DNA]</scope>
    <source>
        <strain evidence="3">cv. RG33-2</strain>
    </source>
</reference>
<dbReference type="AlphaFoldDB" id="A0A2P5B8R2"/>
<keyword evidence="1" id="KW-0472">Membrane</keyword>
<dbReference type="InParanoid" id="A0A2P5B8R2"/>
<name>A0A2P5B8R2_TREOI</name>
<evidence type="ECO:0000313" key="3">
    <source>
        <dbReference type="Proteomes" id="UP000237000"/>
    </source>
</evidence>
<dbReference type="Proteomes" id="UP000237000">
    <property type="component" value="Unassembled WGS sequence"/>
</dbReference>
<evidence type="ECO:0000256" key="1">
    <source>
        <dbReference type="SAM" id="Phobius"/>
    </source>
</evidence>
<keyword evidence="1" id="KW-0812">Transmembrane</keyword>
<organism evidence="2 3">
    <name type="scientific">Trema orientale</name>
    <name type="common">Charcoal tree</name>
    <name type="synonym">Celtis orientalis</name>
    <dbReference type="NCBI Taxonomy" id="63057"/>
    <lineage>
        <taxon>Eukaryota</taxon>
        <taxon>Viridiplantae</taxon>
        <taxon>Streptophyta</taxon>
        <taxon>Embryophyta</taxon>
        <taxon>Tracheophyta</taxon>
        <taxon>Spermatophyta</taxon>
        <taxon>Magnoliopsida</taxon>
        <taxon>eudicotyledons</taxon>
        <taxon>Gunneridae</taxon>
        <taxon>Pentapetalae</taxon>
        <taxon>rosids</taxon>
        <taxon>fabids</taxon>
        <taxon>Rosales</taxon>
        <taxon>Cannabaceae</taxon>
        <taxon>Trema</taxon>
    </lineage>
</organism>
<proteinExistence type="predicted"/>
<keyword evidence="3" id="KW-1185">Reference proteome</keyword>
<sequence>MILLRIIWRTVILRIMIISIILIWFMIIVWRINWNTHSIIIMDQNTFMNFPTNKTIRKIFKSRNCYQTRVQVQKSSNLEQICKLQQIRDLLAKLSKLKVLEMVWWKQRSGGGEEKHVSLC</sequence>
<feature type="non-terminal residue" evidence="2">
    <location>
        <position position="120"/>
    </location>
</feature>
<protein>
    <recommendedName>
        <fullName evidence="4">Transmembrane protein</fullName>
    </recommendedName>
</protein>
<evidence type="ECO:0008006" key="4">
    <source>
        <dbReference type="Google" id="ProtNLM"/>
    </source>
</evidence>
<feature type="transmembrane region" description="Helical" evidence="1">
    <location>
        <begin position="12"/>
        <end position="32"/>
    </location>
</feature>
<comment type="caution">
    <text evidence="2">The sequence shown here is derived from an EMBL/GenBank/DDBJ whole genome shotgun (WGS) entry which is preliminary data.</text>
</comment>
<gene>
    <name evidence="2" type="ORF">TorRG33x02_329320</name>
</gene>
<evidence type="ECO:0000313" key="2">
    <source>
        <dbReference type="EMBL" id="PON45184.1"/>
    </source>
</evidence>